<dbReference type="AlphaFoldDB" id="A0AAE0IV88"/>
<organism evidence="2 3">
    <name type="scientific">Apodospora peruviana</name>
    <dbReference type="NCBI Taxonomy" id="516989"/>
    <lineage>
        <taxon>Eukaryota</taxon>
        <taxon>Fungi</taxon>
        <taxon>Dikarya</taxon>
        <taxon>Ascomycota</taxon>
        <taxon>Pezizomycotina</taxon>
        <taxon>Sordariomycetes</taxon>
        <taxon>Sordariomycetidae</taxon>
        <taxon>Sordariales</taxon>
        <taxon>Lasiosphaeriaceae</taxon>
        <taxon>Apodospora</taxon>
    </lineage>
</organism>
<accession>A0AAE0IV88</accession>
<proteinExistence type="predicted"/>
<gene>
    <name evidence="2" type="ORF">B0H66DRAFT_91768</name>
</gene>
<feature type="compositionally biased region" description="Low complexity" evidence="1">
    <location>
        <begin position="568"/>
        <end position="591"/>
    </location>
</feature>
<feature type="compositionally biased region" description="Basic and acidic residues" evidence="1">
    <location>
        <begin position="169"/>
        <end position="190"/>
    </location>
</feature>
<feature type="compositionally biased region" description="Gly residues" evidence="1">
    <location>
        <begin position="686"/>
        <end position="700"/>
    </location>
</feature>
<feature type="compositionally biased region" description="Polar residues" evidence="1">
    <location>
        <begin position="423"/>
        <end position="435"/>
    </location>
</feature>
<feature type="compositionally biased region" description="Low complexity" evidence="1">
    <location>
        <begin position="599"/>
        <end position="609"/>
    </location>
</feature>
<comment type="caution">
    <text evidence="2">The sequence shown here is derived from an EMBL/GenBank/DDBJ whole genome shotgun (WGS) entry which is preliminary data.</text>
</comment>
<reference evidence="2" key="1">
    <citation type="journal article" date="2023" name="Mol. Phylogenet. Evol.">
        <title>Genome-scale phylogeny and comparative genomics of the fungal order Sordariales.</title>
        <authorList>
            <person name="Hensen N."/>
            <person name="Bonometti L."/>
            <person name="Westerberg I."/>
            <person name="Brannstrom I.O."/>
            <person name="Guillou S."/>
            <person name="Cros-Aarteil S."/>
            <person name="Calhoun S."/>
            <person name="Haridas S."/>
            <person name="Kuo A."/>
            <person name="Mondo S."/>
            <person name="Pangilinan J."/>
            <person name="Riley R."/>
            <person name="LaButti K."/>
            <person name="Andreopoulos B."/>
            <person name="Lipzen A."/>
            <person name="Chen C."/>
            <person name="Yan M."/>
            <person name="Daum C."/>
            <person name="Ng V."/>
            <person name="Clum A."/>
            <person name="Steindorff A."/>
            <person name="Ohm R.A."/>
            <person name="Martin F."/>
            <person name="Silar P."/>
            <person name="Natvig D.O."/>
            <person name="Lalanne C."/>
            <person name="Gautier V."/>
            <person name="Ament-Velasquez S.L."/>
            <person name="Kruys A."/>
            <person name="Hutchinson M.I."/>
            <person name="Powell A.J."/>
            <person name="Barry K."/>
            <person name="Miller A.N."/>
            <person name="Grigoriev I.V."/>
            <person name="Debuchy R."/>
            <person name="Gladieux P."/>
            <person name="Hiltunen Thoren M."/>
            <person name="Johannesson H."/>
        </authorList>
    </citation>
    <scope>NUCLEOTIDE SEQUENCE</scope>
    <source>
        <strain evidence="2">CBS 118394</strain>
    </source>
</reference>
<dbReference type="EMBL" id="JAUEDM010000001">
    <property type="protein sequence ID" value="KAK3331161.1"/>
    <property type="molecule type" value="Genomic_DNA"/>
</dbReference>
<feature type="compositionally biased region" description="Low complexity" evidence="1">
    <location>
        <begin position="662"/>
        <end position="671"/>
    </location>
</feature>
<feature type="compositionally biased region" description="Acidic residues" evidence="1">
    <location>
        <begin position="716"/>
        <end position="727"/>
    </location>
</feature>
<feature type="compositionally biased region" description="Basic residues" evidence="1">
    <location>
        <begin position="617"/>
        <end position="627"/>
    </location>
</feature>
<sequence length="727" mass="80739">MGVLHFLCQRQLETEVLPSYYPAFFAFKHTGPNPTNDSANATHHVLFRLVVYLFQYNCNVSLSVLDYSKLTSVCSNSSPTSRELLSTSLDYKDTTSEHRYIGMLFLNKLLRDAVQATSLHCSRTRRAQSLASRARLWVFKETSFPLLPVLFIFPRKTRPQEAQHTGSPKKGEHTCQKSKEKGQIHTEKQHNSNPSMAGPAKCSACGSTCSQLCHHRYSGKVSCHNPNCYIYHTSAVFVDANGYIREVPNKSKGHGKDAGPSHRRGRRGALSDHDSDSDITFSNAFGRKPPPSRRGQKPVSDDDDIPTRPKPRGRQDPPLNLRRGGKKNPYAASSDEDSDDPDYRAPKQNQQQSRRQQKPISDFDDDPSPPKRGRGRQEPPPQPQREKPSGKPLVFDRLSGLGSRKKAYDSDDESDAPAPPKSRYQSSTSKPQPTQRRQEQPKPQPTRGTGGSQPAGKFKNPCAASSDDDSDVPPPRNARAAPRPRQQSPKGRRPQRRDADSDDIPPPRTSRAGGASRPRPQPQPQGRRRVVDSDSDEDNNSRYAGGRKDARDYMSNLFGKMNFGGDGPSSRSRASTSRGGPAPQRRQQAQPQPQPPKPSSSRKQAYQSDSDGDSDHHHSHHHHHHRQQQQQQPRPAYGGADGGWHSQQHPGAGGYGVGGHPQFAQHQQQEQYGFDPRAYRAYDGAGHQGDYGGYGGGHGAGPRAEPQESFHYEFAGYEEPDDEPQKK</sequence>
<evidence type="ECO:0000313" key="2">
    <source>
        <dbReference type="EMBL" id="KAK3331161.1"/>
    </source>
</evidence>
<name>A0AAE0IV88_9PEZI</name>
<protein>
    <submittedName>
        <fullName evidence="2">Uncharacterized protein</fullName>
    </submittedName>
</protein>
<dbReference type="Proteomes" id="UP001283341">
    <property type="component" value="Unassembled WGS sequence"/>
</dbReference>
<feature type="region of interest" description="Disordered" evidence="1">
    <location>
        <begin position="159"/>
        <end position="197"/>
    </location>
</feature>
<evidence type="ECO:0000313" key="3">
    <source>
        <dbReference type="Proteomes" id="UP001283341"/>
    </source>
</evidence>
<reference evidence="2" key="2">
    <citation type="submission" date="2023-06" db="EMBL/GenBank/DDBJ databases">
        <authorList>
            <consortium name="Lawrence Berkeley National Laboratory"/>
            <person name="Haridas S."/>
            <person name="Hensen N."/>
            <person name="Bonometti L."/>
            <person name="Westerberg I."/>
            <person name="Brannstrom I.O."/>
            <person name="Guillou S."/>
            <person name="Cros-Aarteil S."/>
            <person name="Calhoun S."/>
            <person name="Kuo A."/>
            <person name="Mondo S."/>
            <person name="Pangilinan J."/>
            <person name="Riley R."/>
            <person name="Labutti K."/>
            <person name="Andreopoulos B."/>
            <person name="Lipzen A."/>
            <person name="Chen C."/>
            <person name="Yanf M."/>
            <person name="Daum C."/>
            <person name="Ng V."/>
            <person name="Clum A."/>
            <person name="Steindorff A."/>
            <person name="Ohm R."/>
            <person name="Martin F."/>
            <person name="Silar P."/>
            <person name="Natvig D."/>
            <person name="Lalanne C."/>
            <person name="Gautier V."/>
            <person name="Ament-Velasquez S.L."/>
            <person name="Kruys A."/>
            <person name="Hutchinson M.I."/>
            <person name="Powell A.J."/>
            <person name="Barry K."/>
            <person name="Miller A.N."/>
            <person name="Grigoriev I.V."/>
            <person name="Debuchy R."/>
            <person name="Gladieux P."/>
            <person name="Thoren M.H."/>
            <person name="Johannesson H."/>
        </authorList>
    </citation>
    <scope>NUCLEOTIDE SEQUENCE</scope>
    <source>
        <strain evidence="2">CBS 118394</strain>
    </source>
</reference>
<keyword evidence="3" id="KW-1185">Reference proteome</keyword>
<evidence type="ECO:0000256" key="1">
    <source>
        <dbReference type="SAM" id="MobiDB-lite"/>
    </source>
</evidence>
<feature type="region of interest" description="Disordered" evidence="1">
    <location>
        <begin position="246"/>
        <end position="727"/>
    </location>
</feature>